<feature type="compositionally biased region" description="Basic and acidic residues" evidence="2">
    <location>
        <begin position="160"/>
        <end position="172"/>
    </location>
</feature>
<evidence type="ECO:0000256" key="2">
    <source>
        <dbReference type="SAM" id="MobiDB-lite"/>
    </source>
</evidence>
<reference evidence="4" key="1">
    <citation type="submission" date="2013-12" db="EMBL/GenBank/DDBJ databases">
        <title>The Genome Sequence of Aphanomyces invadans NJM9701.</title>
        <authorList>
            <consortium name="The Broad Institute Genomics Platform"/>
            <person name="Russ C."/>
            <person name="Tyler B."/>
            <person name="van West P."/>
            <person name="Dieguez-Uribeondo J."/>
            <person name="Young S.K."/>
            <person name="Zeng Q."/>
            <person name="Gargeya S."/>
            <person name="Fitzgerald M."/>
            <person name="Abouelleil A."/>
            <person name="Alvarado L."/>
            <person name="Chapman S.B."/>
            <person name="Gainer-Dewar J."/>
            <person name="Goldberg J."/>
            <person name="Griggs A."/>
            <person name="Gujja S."/>
            <person name="Hansen M."/>
            <person name="Howarth C."/>
            <person name="Imamovic A."/>
            <person name="Ireland A."/>
            <person name="Larimer J."/>
            <person name="McCowan C."/>
            <person name="Murphy C."/>
            <person name="Pearson M."/>
            <person name="Poon T.W."/>
            <person name="Priest M."/>
            <person name="Roberts A."/>
            <person name="Saif S."/>
            <person name="Shea T."/>
            <person name="Sykes S."/>
            <person name="Wortman J."/>
            <person name="Nusbaum C."/>
            <person name="Birren B."/>
        </authorList>
    </citation>
    <scope>NUCLEOTIDE SEQUENCE [LARGE SCALE GENOMIC DNA]</scope>
    <source>
        <strain evidence="4">NJM9701</strain>
    </source>
</reference>
<dbReference type="InterPro" id="IPR052111">
    <property type="entry name" value="Spermatogenesis_Ciliary_MAP"/>
</dbReference>
<feature type="compositionally biased region" description="Polar residues" evidence="2">
    <location>
        <begin position="121"/>
        <end position="131"/>
    </location>
</feature>
<feature type="compositionally biased region" description="Polar residues" evidence="2">
    <location>
        <begin position="145"/>
        <end position="156"/>
    </location>
</feature>
<dbReference type="PANTHER" id="PTHR12509:SF9">
    <property type="entry name" value="SPERM FLAGELLAR PROTEIN 1 ISOFORM X1"/>
    <property type="match status" value="1"/>
</dbReference>
<dbReference type="InterPro" id="IPR010441">
    <property type="entry name" value="CH_2"/>
</dbReference>
<feature type="domain" description="Calponin-homology (CH)" evidence="3">
    <location>
        <begin position="8"/>
        <end position="113"/>
    </location>
</feature>
<dbReference type="STRING" id="157072.A0A024U2C0"/>
<dbReference type="GeneID" id="20084207"/>
<dbReference type="InterPro" id="IPR001715">
    <property type="entry name" value="CH_dom"/>
</dbReference>
<dbReference type="GO" id="GO:0051493">
    <property type="term" value="P:regulation of cytoskeleton organization"/>
    <property type="evidence" value="ECO:0007669"/>
    <property type="project" value="TreeGrafter"/>
</dbReference>
<dbReference type="AlphaFoldDB" id="A0A024U2C0"/>
<evidence type="ECO:0000259" key="3">
    <source>
        <dbReference type="PROSITE" id="PS50021"/>
    </source>
</evidence>
<dbReference type="RefSeq" id="XP_008870711.1">
    <property type="nucleotide sequence ID" value="XM_008872489.1"/>
</dbReference>
<dbReference type="PANTHER" id="PTHR12509">
    <property type="entry name" value="SPERMATOGENESIS-ASSOCIATED 4-RELATED"/>
    <property type="match status" value="1"/>
</dbReference>
<feature type="coiled-coil region" evidence="1">
    <location>
        <begin position="203"/>
        <end position="237"/>
    </location>
</feature>
<dbReference type="PROSITE" id="PS50021">
    <property type="entry name" value="CH"/>
    <property type="match status" value="1"/>
</dbReference>
<dbReference type="Pfam" id="PF06294">
    <property type="entry name" value="CH_2"/>
    <property type="match status" value="1"/>
</dbReference>
<keyword evidence="1" id="KW-0175">Coiled coil</keyword>
<dbReference type="Gene3D" id="1.10.418.10">
    <property type="entry name" value="Calponin-like domain"/>
    <property type="match status" value="1"/>
</dbReference>
<protein>
    <recommendedName>
        <fullName evidence="3">Calponin-homology (CH) domain-containing protein</fullName>
    </recommendedName>
</protein>
<feature type="region of interest" description="Disordered" evidence="2">
    <location>
        <begin position="121"/>
        <end position="173"/>
    </location>
</feature>
<evidence type="ECO:0000313" key="4">
    <source>
        <dbReference type="EMBL" id="ETW00576.1"/>
    </source>
</evidence>
<dbReference type="EMBL" id="KI913964">
    <property type="protein sequence ID" value="ETW00576.1"/>
    <property type="molecule type" value="Genomic_DNA"/>
</dbReference>
<organism evidence="4">
    <name type="scientific">Aphanomyces invadans</name>
    <dbReference type="NCBI Taxonomy" id="157072"/>
    <lineage>
        <taxon>Eukaryota</taxon>
        <taxon>Sar</taxon>
        <taxon>Stramenopiles</taxon>
        <taxon>Oomycota</taxon>
        <taxon>Saprolegniomycetes</taxon>
        <taxon>Saprolegniales</taxon>
        <taxon>Verrucalvaceae</taxon>
        <taxon>Aphanomyces</taxon>
    </lineage>
</organism>
<dbReference type="OrthoDB" id="193300at2759"/>
<dbReference type="GO" id="GO:0005930">
    <property type="term" value="C:axoneme"/>
    <property type="evidence" value="ECO:0007669"/>
    <property type="project" value="TreeGrafter"/>
</dbReference>
<accession>A0A024U2C0</accession>
<dbReference type="GO" id="GO:0008017">
    <property type="term" value="F:microtubule binding"/>
    <property type="evidence" value="ECO:0007669"/>
    <property type="project" value="TreeGrafter"/>
</dbReference>
<dbReference type="SUPFAM" id="SSF47576">
    <property type="entry name" value="Calponin-homology domain, CH-domain"/>
    <property type="match status" value="1"/>
</dbReference>
<dbReference type="VEuPathDB" id="FungiDB:H310_07157"/>
<dbReference type="FunFam" id="1.10.418.10:FF:000059">
    <property type="entry name" value="RIKEN cDNA 6430531B16 gene"/>
    <property type="match status" value="1"/>
</dbReference>
<name>A0A024U2C0_9STRA</name>
<sequence>MDGIVLDDEILQKIYAWIDEVPLSRPKKNMGRDFSDGILAAEVIAYYFPKLVQMHNYSSANSLTQKQYNWGTLNTKVLKRLGFQLTKKEIDDIVQCKPGAVEEFLSKLQVKIANYRLRRASSTDVGDSANSPVREPTGHARVSLNEESLNSEQNYSGVPKRSEVREAKAKDDSVDDFPASLASFASKTSQKSSPDHADVHADLQEKISIIDEQRETIQILEQKIQKLEQLVRLKDGKIQTLVAKLRTQK</sequence>
<gene>
    <name evidence="4" type="ORF">H310_07157</name>
</gene>
<evidence type="ECO:0000256" key="1">
    <source>
        <dbReference type="SAM" id="Coils"/>
    </source>
</evidence>
<dbReference type="InterPro" id="IPR036872">
    <property type="entry name" value="CH_dom_sf"/>
</dbReference>
<proteinExistence type="predicted"/>
<dbReference type="eggNOG" id="ENOG502S497">
    <property type="taxonomic scope" value="Eukaryota"/>
</dbReference>